<organism evidence="1 2">
    <name type="scientific">Sphaerodactylus townsendi</name>
    <dbReference type="NCBI Taxonomy" id="933632"/>
    <lineage>
        <taxon>Eukaryota</taxon>
        <taxon>Metazoa</taxon>
        <taxon>Chordata</taxon>
        <taxon>Craniata</taxon>
        <taxon>Vertebrata</taxon>
        <taxon>Euteleostomi</taxon>
        <taxon>Lepidosauria</taxon>
        <taxon>Squamata</taxon>
        <taxon>Bifurcata</taxon>
        <taxon>Gekkota</taxon>
        <taxon>Sphaerodactylidae</taxon>
        <taxon>Sphaerodactylus</taxon>
    </lineage>
</organism>
<proteinExistence type="predicted"/>
<accession>A0ACB8EB96</accession>
<keyword evidence="2" id="KW-1185">Reference proteome</keyword>
<dbReference type="EMBL" id="CM037627">
    <property type="protein sequence ID" value="KAH7989825.1"/>
    <property type="molecule type" value="Genomic_DNA"/>
</dbReference>
<gene>
    <name evidence="1" type="ORF">K3G42_014786</name>
</gene>
<dbReference type="Proteomes" id="UP000827872">
    <property type="component" value="Linkage Group LG14"/>
</dbReference>
<sequence length="106" mass="11996">MEDTGAAFHRSLRSRAATPYCLGSPVQGHVGPPAEHQDNQDIFEESRNKKDIQCFLGFSSYYQHFIPQFVELARALSQLLPPQIGFTWTPAVAQAFQELKRRFAAK</sequence>
<name>A0ACB8EB96_9SAUR</name>
<evidence type="ECO:0000313" key="2">
    <source>
        <dbReference type="Proteomes" id="UP000827872"/>
    </source>
</evidence>
<protein>
    <submittedName>
        <fullName evidence="1">Uncharacterized protein</fullName>
    </submittedName>
</protein>
<reference evidence="1" key="1">
    <citation type="submission" date="2021-08" db="EMBL/GenBank/DDBJ databases">
        <title>The first chromosome-level gecko genome reveals the dynamic sex chromosomes of Neotropical dwarf geckos (Sphaerodactylidae: Sphaerodactylus).</title>
        <authorList>
            <person name="Pinto B.J."/>
            <person name="Keating S.E."/>
            <person name="Gamble T."/>
        </authorList>
    </citation>
    <scope>NUCLEOTIDE SEQUENCE</scope>
    <source>
        <strain evidence="1">TG3544</strain>
    </source>
</reference>
<comment type="caution">
    <text evidence="1">The sequence shown here is derived from an EMBL/GenBank/DDBJ whole genome shotgun (WGS) entry which is preliminary data.</text>
</comment>
<evidence type="ECO:0000313" key="1">
    <source>
        <dbReference type="EMBL" id="KAH7989825.1"/>
    </source>
</evidence>